<name>A0AAV1AXT5_VICFA</name>
<dbReference type="Proteomes" id="UP001157006">
    <property type="component" value="Chromosome 5"/>
</dbReference>
<keyword evidence="3" id="KW-1185">Reference proteome</keyword>
<accession>A0AAV1AXT5</accession>
<evidence type="ECO:0000259" key="1">
    <source>
        <dbReference type="PROSITE" id="PS51746"/>
    </source>
</evidence>
<evidence type="ECO:0000313" key="3">
    <source>
        <dbReference type="Proteomes" id="UP001157006"/>
    </source>
</evidence>
<dbReference type="PROSITE" id="PS51746">
    <property type="entry name" value="PPM_2"/>
    <property type="match status" value="1"/>
</dbReference>
<dbReference type="AlphaFoldDB" id="A0AAV1AXT5"/>
<organism evidence="2 3">
    <name type="scientific">Vicia faba</name>
    <name type="common">Broad bean</name>
    <name type="synonym">Faba vulgaris</name>
    <dbReference type="NCBI Taxonomy" id="3906"/>
    <lineage>
        <taxon>Eukaryota</taxon>
        <taxon>Viridiplantae</taxon>
        <taxon>Streptophyta</taxon>
        <taxon>Embryophyta</taxon>
        <taxon>Tracheophyta</taxon>
        <taxon>Spermatophyta</taxon>
        <taxon>Magnoliopsida</taxon>
        <taxon>eudicotyledons</taxon>
        <taxon>Gunneridae</taxon>
        <taxon>Pentapetalae</taxon>
        <taxon>rosids</taxon>
        <taxon>fabids</taxon>
        <taxon>Fabales</taxon>
        <taxon>Fabaceae</taxon>
        <taxon>Papilionoideae</taxon>
        <taxon>50 kb inversion clade</taxon>
        <taxon>NPAAA clade</taxon>
        <taxon>Hologalegina</taxon>
        <taxon>IRL clade</taxon>
        <taxon>Fabeae</taxon>
        <taxon>Vicia</taxon>
    </lineage>
</organism>
<sequence>MVLYIQNVPSACTSKNTIDMVDDIDIKDFRDDPLGWTMKLLKHPFREFSMAAVQANEDMEDFIQVEIGNDALFVGIYDGQNGVIASEYMSNSFFPALLWILYIANVGDSHAVMGSLGPFDILRVWQLGGRCIGNAYLKRARFTLMPSFKVPRTELAPSDFTRPLLSTEPKIYSRVLRDNDKFIIFGSGGLWKLLTNKEAAKIVNTNPRQGIAKRLVRIALEIAARQKNISYSELLKVSKDPSVSVERTRRSYHDDIFVTVVFLDKKPDIDMSVMPNVIPSVPRINSFRSFYDKALFSNFRFMYTRDREPMVIHSTLASDAILY</sequence>
<dbReference type="EMBL" id="OX451740">
    <property type="protein sequence ID" value="CAI8614098.1"/>
    <property type="molecule type" value="Genomic_DNA"/>
</dbReference>
<proteinExistence type="predicted"/>
<dbReference type="InterPro" id="IPR001932">
    <property type="entry name" value="PPM-type_phosphatase-like_dom"/>
</dbReference>
<dbReference type="GO" id="GO:0004722">
    <property type="term" value="F:protein serine/threonine phosphatase activity"/>
    <property type="evidence" value="ECO:0007669"/>
    <property type="project" value="InterPro"/>
</dbReference>
<reference evidence="2 3" key="1">
    <citation type="submission" date="2023-01" db="EMBL/GenBank/DDBJ databases">
        <authorList>
            <person name="Kreplak J."/>
        </authorList>
    </citation>
    <scope>NUCLEOTIDE SEQUENCE [LARGE SCALE GENOMIC DNA]</scope>
</reference>
<feature type="domain" description="PPM-type phosphatase" evidence="1">
    <location>
        <begin position="1"/>
        <end position="263"/>
    </location>
</feature>
<dbReference type="SMART" id="SM00332">
    <property type="entry name" value="PP2Cc"/>
    <property type="match status" value="1"/>
</dbReference>
<dbReference type="InterPro" id="IPR036457">
    <property type="entry name" value="PPM-type-like_dom_sf"/>
</dbReference>
<protein>
    <recommendedName>
        <fullName evidence="1">PPM-type phosphatase domain-containing protein</fullName>
    </recommendedName>
</protein>
<gene>
    <name evidence="2" type="ORF">VFH_V113800</name>
</gene>
<dbReference type="Pfam" id="PF00481">
    <property type="entry name" value="PP2C"/>
    <property type="match status" value="1"/>
</dbReference>
<dbReference type="Gene3D" id="3.60.40.10">
    <property type="entry name" value="PPM-type phosphatase domain"/>
    <property type="match status" value="2"/>
</dbReference>
<dbReference type="PANTHER" id="PTHR47992">
    <property type="entry name" value="PROTEIN PHOSPHATASE"/>
    <property type="match status" value="1"/>
</dbReference>
<dbReference type="SUPFAM" id="SSF81606">
    <property type="entry name" value="PP2C-like"/>
    <property type="match status" value="1"/>
</dbReference>
<evidence type="ECO:0000313" key="2">
    <source>
        <dbReference type="EMBL" id="CAI8614098.1"/>
    </source>
</evidence>
<dbReference type="InterPro" id="IPR015655">
    <property type="entry name" value="PP2C"/>
</dbReference>